<keyword evidence="4" id="KW-1185">Reference proteome</keyword>
<evidence type="ECO:0000256" key="1">
    <source>
        <dbReference type="SAM" id="SignalP"/>
    </source>
</evidence>
<protein>
    <recommendedName>
        <fullName evidence="2">Deacetylase PdaC domain-containing protein</fullName>
    </recommendedName>
</protein>
<feature type="domain" description="Deacetylase PdaC" evidence="2">
    <location>
        <begin position="79"/>
        <end position="128"/>
    </location>
</feature>
<evidence type="ECO:0000259" key="2">
    <source>
        <dbReference type="Pfam" id="PF13739"/>
    </source>
</evidence>
<comment type="caution">
    <text evidence="3">The sequence shown here is derived from an EMBL/GenBank/DDBJ whole genome shotgun (WGS) entry which is preliminary data.</text>
</comment>
<organism evidence="3 4">
    <name type="scientific">Polymorphobacter multimanifer</name>
    <dbReference type="NCBI Taxonomy" id="1070431"/>
    <lineage>
        <taxon>Bacteria</taxon>
        <taxon>Pseudomonadati</taxon>
        <taxon>Pseudomonadota</taxon>
        <taxon>Alphaproteobacteria</taxon>
        <taxon>Sphingomonadales</taxon>
        <taxon>Sphingosinicellaceae</taxon>
        <taxon>Polymorphobacter</taxon>
    </lineage>
</organism>
<dbReference type="EMBL" id="JACIIV010000009">
    <property type="protein sequence ID" value="MBB6227302.1"/>
    <property type="molecule type" value="Genomic_DNA"/>
</dbReference>
<feature type="chain" id="PRO_5032683304" description="Deacetylase PdaC domain-containing protein" evidence="1">
    <location>
        <begin position="21"/>
        <end position="250"/>
    </location>
</feature>
<feature type="signal peptide" evidence="1">
    <location>
        <begin position="1"/>
        <end position="20"/>
    </location>
</feature>
<accession>A0A841LDR8</accession>
<evidence type="ECO:0000313" key="4">
    <source>
        <dbReference type="Proteomes" id="UP000538147"/>
    </source>
</evidence>
<reference evidence="3 4" key="1">
    <citation type="submission" date="2020-08" db="EMBL/GenBank/DDBJ databases">
        <title>Genomic Encyclopedia of Type Strains, Phase IV (KMG-IV): sequencing the most valuable type-strain genomes for metagenomic binning, comparative biology and taxonomic classification.</title>
        <authorList>
            <person name="Goeker M."/>
        </authorList>
    </citation>
    <scope>NUCLEOTIDE SEQUENCE [LARGE SCALE GENOMIC DNA]</scope>
    <source>
        <strain evidence="3 4">DSM 102189</strain>
    </source>
</reference>
<keyword evidence="1" id="KW-0732">Signal</keyword>
<dbReference type="Proteomes" id="UP000538147">
    <property type="component" value="Unassembled WGS sequence"/>
</dbReference>
<dbReference type="InterPro" id="IPR025303">
    <property type="entry name" value="PdaC"/>
</dbReference>
<sequence>MAPRLILVVLAVLLAAAAPAKRPSGPAPVLVRELFITATEPALRWRWRAAPEVGLEPTLLRAMRGEAMVALGTERAAARQAMAEARKGGYPLRGYETITDWSVAADTPQLLVLQGEVWRFTGGAHGNTGYAGRLWDRQARRSIGIEALFTDWPRARKLIEPAYCAALAAEQRKRRGETAPGNDFDACPPLAEQVILPVGMMGAPARQVRVVLPPYLAGPYVEGSYTIELVWPEGVATLVAPAWKATLGFE</sequence>
<dbReference type="RefSeq" id="WP_184197624.1">
    <property type="nucleotide sequence ID" value="NZ_BMOX01000205.1"/>
</dbReference>
<gene>
    <name evidence="3" type="ORF">FHS79_001468</name>
</gene>
<evidence type="ECO:0000313" key="3">
    <source>
        <dbReference type="EMBL" id="MBB6227302.1"/>
    </source>
</evidence>
<dbReference type="Pfam" id="PF13739">
    <property type="entry name" value="PdaC"/>
    <property type="match status" value="1"/>
</dbReference>
<proteinExistence type="predicted"/>
<dbReference type="Gene3D" id="3.30.565.40">
    <property type="entry name" value="Fervidobacterium nodosum Rt17-B1 like"/>
    <property type="match status" value="1"/>
</dbReference>
<dbReference type="AlphaFoldDB" id="A0A841LDR8"/>
<name>A0A841LDR8_9SPHN</name>